<name>A0A438D5K6_VITVI</name>
<sequence length="51" mass="5546">MDTRKRGRPGGALNANGGFKKSKQEVESLSTGIGSKSKPCTKFFRFRSSPI</sequence>
<evidence type="ECO:0000256" key="1">
    <source>
        <dbReference type="SAM" id="MobiDB-lite"/>
    </source>
</evidence>
<dbReference type="AlphaFoldDB" id="A0A438D5K6"/>
<protein>
    <submittedName>
        <fullName evidence="2">Zinc finger CCCH domain-containing protein 52</fullName>
    </submittedName>
</protein>
<organism evidence="2 4">
    <name type="scientific">Vitis vinifera</name>
    <name type="common">Grape</name>
    <dbReference type="NCBI Taxonomy" id="29760"/>
    <lineage>
        <taxon>Eukaryota</taxon>
        <taxon>Viridiplantae</taxon>
        <taxon>Streptophyta</taxon>
        <taxon>Embryophyta</taxon>
        <taxon>Tracheophyta</taxon>
        <taxon>Spermatophyta</taxon>
        <taxon>Magnoliopsida</taxon>
        <taxon>eudicotyledons</taxon>
        <taxon>Gunneridae</taxon>
        <taxon>Pentapetalae</taxon>
        <taxon>rosids</taxon>
        <taxon>Vitales</taxon>
        <taxon>Vitaceae</taxon>
        <taxon>Viteae</taxon>
        <taxon>Vitis</taxon>
    </lineage>
</organism>
<reference evidence="2 4" key="1">
    <citation type="journal article" date="2018" name="PLoS Genet.">
        <title>Population sequencing reveals clonal diversity and ancestral inbreeding in the grapevine cultivar Chardonnay.</title>
        <authorList>
            <person name="Roach M.J."/>
            <person name="Johnson D.L."/>
            <person name="Bohlmann J."/>
            <person name="van Vuuren H.J."/>
            <person name="Jones S.J."/>
            <person name="Pretorius I.S."/>
            <person name="Schmidt S.A."/>
            <person name="Borneman A.R."/>
        </authorList>
    </citation>
    <scope>NUCLEOTIDE SEQUENCE [LARGE SCALE GENOMIC DNA]</scope>
    <source>
        <strain evidence="4">cv. Chardonnay</strain>
        <strain evidence="2">I10V1</strain>
        <tissue evidence="2">Leaf</tissue>
    </source>
</reference>
<gene>
    <name evidence="2" type="primary">VvCHDh000911_1</name>
    <name evidence="3" type="synonym">VvCHDp001124_0</name>
    <name evidence="3" type="ORF">CK203_035214</name>
    <name evidence="2" type="ORF">CK203_077168</name>
</gene>
<dbReference type="EMBL" id="QGNW01001787">
    <property type="protein sequence ID" value="RVW30780.1"/>
    <property type="molecule type" value="Genomic_DNA"/>
</dbReference>
<feature type="region of interest" description="Disordered" evidence="1">
    <location>
        <begin position="1"/>
        <end position="34"/>
    </location>
</feature>
<accession>A0A438D5K6</accession>
<evidence type="ECO:0000313" key="2">
    <source>
        <dbReference type="EMBL" id="RVW30780.1"/>
    </source>
</evidence>
<dbReference type="EMBL" id="QGNW01000253">
    <property type="protein sequence ID" value="RVW81443.1"/>
    <property type="molecule type" value="Genomic_DNA"/>
</dbReference>
<dbReference type="Proteomes" id="UP000288805">
    <property type="component" value="Unassembled WGS sequence"/>
</dbReference>
<comment type="caution">
    <text evidence="2">The sequence shown here is derived from an EMBL/GenBank/DDBJ whole genome shotgun (WGS) entry which is preliminary data.</text>
</comment>
<proteinExistence type="predicted"/>
<evidence type="ECO:0000313" key="4">
    <source>
        <dbReference type="Proteomes" id="UP000288805"/>
    </source>
</evidence>
<evidence type="ECO:0000313" key="3">
    <source>
        <dbReference type="EMBL" id="RVW81443.1"/>
    </source>
</evidence>